<dbReference type="Pfam" id="PF03583">
    <property type="entry name" value="LIP"/>
    <property type="match status" value="1"/>
</dbReference>
<keyword evidence="4" id="KW-0442">Lipid degradation</keyword>
<gene>
    <name evidence="8" type="ORF">BQ2448_4542</name>
</gene>
<keyword evidence="5" id="KW-0443">Lipid metabolism</keyword>
<sequence length="452" mass="48935">MKEGIARMRGKRPSRRLRCGILGITVGVVAALIGLLGWGLCAASILCITMPLHPNFPYPDVDPFYVAPLGFEKDRLGMVYRSRKVAKLVFGHEAIQVLYRTTDALGNATTTVTTIVQTNGTASNRFLVSYSPYEDGASSRCSPSFCFNVGSAYPFCPEGATQLYPLMKRGWTILVTDYEGNNSAFTVGHQAGYQTLDGYRAAINYLGLPPDVPLGGIGFSGGAMSAGWSAALHNNYAPELNLRAIAFGGTPANVTSSLERPNRGSNAGFAMTGIAGQMAAFPELKARWDDILTSKGRSSLADITRHCAIHAVLRYGGTDILSTDFQSLGDKLLYDPIIAKYLNRSIMGLDPSETPTKPSLYMYQSVVDETTPYQSALWTARTWCSRGAKIIFVTETGKCKHACTKFAYGHAVSAWVDDQLRGKVPAVTACTFTSQAILPRPPKELKHSPELV</sequence>
<proteinExistence type="inferred from homology"/>
<dbReference type="AlphaFoldDB" id="A0A238FKZ1"/>
<dbReference type="EC" id="3.1.1.3" evidence="2"/>
<feature type="transmembrane region" description="Helical" evidence="7">
    <location>
        <begin position="21"/>
        <end position="46"/>
    </location>
</feature>
<dbReference type="EMBL" id="FMSP01000008">
    <property type="protein sequence ID" value="SCV71848.1"/>
    <property type="molecule type" value="Genomic_DNA"/>
</dbReference>
<organism evidence="8 9">
    <name type="scientific">Microbotryum intermedium</name>
    <dbReference type="NCBI Taxonomy" id="269621"/>
    <lineage>
        <taxon>Eukaryota</taxon>
        <taxon>Fungi</taxon>
        <taxon>Dikarya</taxon>
        <taxon>Basidiomycota</taxon>
        <taxon>Pucciniomycotina</taxon>
        <taxon>Microbotryomycetes</taxon>
        <taxon>Microbotryales</taxon>
        <taxon>Microbotryaceae</taxon>
        <taxon>Microbotryum</taxon>
    </lineage>
</organism>
<keyword evidence="9" id="KW-1185">Reference proteome</keyword>
<evidence type="ECO:0000256" key="5">
    <source>
        <dbReference type="ARBA" id="ARBA00023098"/>
    </source>
</evidence>
<dbReference type="PANTHER" id="PTHR34853:SF1">
    <property type="entry name" value="LIPASE 5"/>
    <property type="match status" value="1"/>
</dbReference>
<dbReference type="GO" id="GO:0004806">
    <property type="term" value="F:triacylglycerol lipase activity"/>
    <property type="evidence" value="ECO:0007669"/>
    <property type="project" value="UniProtKB-UniRule"/>
</dbReference>
<keyword evidence="7" id="KW-0812">Transmembrane</keyword>
<evidence type="ECO:0000256" key="2">
    <source>
        <dbReference type="ARBA" id="ARBA00013279"/>
    </source>
</evidence>
<reference evidence="9" key="1">
    <citation type="submission" date="2016-09" db="EMBL/GenBank/DDBJ databases">
        <authorList>
            <person name="Jeantristanb JTB J.-T."/>
            <person name="Ricardo R."/>
        </authorList>
    </citation>
    <scope>NUCLEOTIDE SEQUENCE [LARGE SCALE GENOMIC DNA]</scope>
</reference>
<dbReference type="InterPro" id="IPR005152">
    <property type="entry name" value="Lipase_secreted"/>
</dbReference>
<keyword evidence="3" id="KW-0378">Hydrolase</keyword>
<keyword evidence="7" id="KW-1133">Transmembrane helix</keyword>
<dbReference type="Gene3D" id="3.40.50.1820">
    <property type="entry name" value="alpha/beta hydrolase"/>
    <property type="match status" value="1"/>
</dbReference>
<keyword evidence="7" id="KW-0472">Membrane</keyword>
<evidence type="ECO:0000313" key="8">
    <source>
        <dbReference type="EMBL" id="SCV71848.1"/>
    </source>
</evidence>
<evidence type="ECO:0000256" key="6">
    <source>
        <dbReference type="PIRNR" id="PIRNR029171"/>
    </source>
</evidence>
<protein>
    <recommendedName>
        <fullName evidence="2">triacylglycerol lipase</fullName>
        <ecNumber evidence="2">3.1.1.3</ecNumber>
    </recommendedName>
</protein>
<dbReference type="InterPro" id="IPR029058">
    <property type="entry name" value="AB_hydrolase_fold"/>
</dbReference>
<evidence type="ECO:0000256" key="7">
    <source>
        <dbReference type="SAM" id="Phobius"/>
    </source>
</evidence>
<dbReference type="GO" id="GO:0016042">
    <property type="term" value="P:lipid catabolic process"/>
    <property type="evidence" value="ECO:0007669"/>
    <property type="project" value="UniProtKB-UniRule"/>
</dbReference>
<evidence type="ECO:0000256" key="1">
    <source>
        <dbReference type="ARBA" id="ARBA00001024"/>
    </source>
</evidence>
<comment type="catalytic activity">
    <reaction evidence="1">
        <text>a triacylglycerol + H2O = a diacylglycerol + a fatty acid + H(+)</text>
        <dbReference type="Rhea" id="RHEA:12044"/>
        <dbReference type="ChEBI" id="CHEBI:15377"/>
        <dbReference type="ChEBI" id="CHEBI:15378"/>
        <dbReference type="ChEBI" id="CHEBI:17855"/>
        <dbReference type="ChEBI" id="CHEBI:18035"/>
        <dbReference type="ChEBI" id="CHEBI:28868"/>
        <dbReference type="EC" id="3.1.1.3"/>
    </reaction>
</comment>
<dbReference type="SUPFAM" id="SSF53474">
    <property type="entry name" value="alpha/beta-Hydrolases"/>
    <property type="match status" value="1"/>
</dbReference>
<evidence type="ECO:0000256" key="4">
    <source>
        <dbReference type="ARBA" id="ARBA00022963"/>
    </source>
</evidence>
<comment type="similarity">
    <text evidence="6">Belongs to the AB hydrolase superfamily. Lipase family.</text>
</comment>
<dbReference type="PIRSF" id="PIRSF029171">
    <property type="entry name" value="Esterase_LipA"/>
    <property type="match status" value="1"/>
</dbReference>
<dbReference type="OrthoDB" id="2373480at2759"/>
<evidence type="ECO:0000313" key="9">
    <source>
        <dbReference type="Proteomes" id="UP000198372"/>
    </source>
</evidence>
<evidence type="ECO:0000256" key="3">
    <source>
        <dbReference type="ARBA" id="ARBA00022801"/>
    </source>
</evidence>
<dbReference type="Gene3D" id="1.10.260.130">
    <property type="match status" value="1"/>
</dbReference>
<dbReference type="PANTHER" id="PTHR34853">
    <property type="match status" value="1"/>
</dbReference>
<dbReference type="Proteomes" id="UP000198372">
    <property type="component" value="Unassembled WGS sequence"/>
</dbReference>
<name>A0A238FKZ1_9BASI</name>
<accession>A0A238FKZ1</accession>